<keyword evidence="8" id="KW-1133">Transmembrane helix</keyword>
<keyword evidence="8" id="KW-0472">Membrane</keyword>
<dbReference type="SUPFAM" id="SSF56300">
    <property type="entry name" value="Metallo-dependent phosphatases"/>
    <property type="match status" value="1"/>
</dbReference>
<evidence type="ECO:0000256" key="3">
    <source>
        <dbReference type="ARBA" id="ARBA00011738"/>
    </source>
</evidence>
<keyword evidence="5 7" id="KW-0732">Signal</keyword>
<dbReference type="HOGENOM" id="CLU_013387_4_1_1"/>
<dbReference type="AlphaFoldDB" id="A0A0E0EWP6"/>
<dbReference type="InterPro" id="IPR004843">
    <property type="entry name" value="Calcineurin-like_PHP"/>
</dbReference>
<keyword evidence="4" id="KW-0964">Secreted</keyword>
<dbReference type="Gramene" id="OMERI10G04410.1">
    <property type="protein sequence ID" value="OMERI10G04410.1"/>
    <property type="gene ID" value="OMERI10G04410"/>
</dbReference>
<feature type="domain" description="Purple acid phosphatase C-terminal" evidence="10">
    <location>
        <begin position="488"/>
        <end position="556"/>
    </location>
</feature>
<evidence type="ECO:0000259" key="10">
    <source>
        <dbReference type="Pfam" id="PF14008"/>
    </source>
</evidence>
<organism evidence="12">
    <name type="scientific">Oryza meridionalis</name>
    <dbReference type="NCBI Taxonomy" id="40149"/>
    <lineage>
        <taxon>Eukaryota</taxon>
        <taxon>Viridiplantae</taxon>
        <taxon>Streptophyta</taxon>
        <taxon>Embryophyta</taxon>
        <taxon>Tracheophyta</taxon>
        <taxon>Spermatophyta</taxon>
        <taxon>Magnoliopsida</taxon>
        <taxon>Liliopsida</taxon>
        <taxon>Poales</taxon>
        <taxon>Poaceae</taxon>
        <taxon>BOP clade</taxon>
        <taxon>Oryzoideae</taxon>
        <taxon>Oryzeae</taxon>
        <taxon>Oryzinae</taxon>
        <taxon>Oryza</taxon>
    </lineage>
</organism>
<protein>
    <recommendedName>
        <fullName evidence="7">Purple acid phosphatase</fullName>
        <ecNumber evidence="7">3.1.3.2</ecNumber>
    </recommendedName>
</protein>
<dbReference type="eggNOG" id="KOG1378">
    <property type="taxonomic scope" value="Eukaryota"/>
</dbReference>
<keyword evidence="13" id="KW-1185">Reference proteome</keyword>
<feature type="domain" description="Purple acid phosphatase N-terminal" evidence="11">
    <location>
        <begin position="153"/>
        <end position="244"/>
    </location>
</feature>
<keyword evidence="8" id="KW-0812">Transmembrane</keyword>
<dbReference type="Proteomes" id="UP000008021">
    <property type="component" value="Chromosome 10"/>
</dbReference>
<dbReference type="SUPFAM" id="SSF49363">
    <property type="entry name" value="Purple acid phosphatase, N-terminal domain"/>
    <property type="match status" value="1"/>
</dbReference>
<sequence>MRSKSPILHALLHLTATLAAGEPATTTTITLKVTPATLSRSNNSLTIQWSGLPSPSPLDYVAVSSPPSSGDLDYLGFLFLNGSASWATGAGSLTLPRLPDLRAPYQFRLFRWRPGEPSSNPRLDQDGDPLPDAHRRVAVSGDVSFEESAAALPAQVHLAFADAPDEMRVVFVCGDAGARAVRYGPAGRREEEWEQAAATEARTYERRQMCGYPANDSVGWRHPGFVFDGVMKGLQPGRRYHYKLHLAFLFGDLGTYVPYNTYFRTPYESLSTVRWILRDLQALGDKAAFISHIGDISYAKGYTWLWDHFFEQIEPIASRTPYHVCIGNHEYDWPSQPWKPSWAANIYNGKDGGGECGVPYSIKFRMPGNSSLPTGTGAPDTQNLYYSFDAGVVHFVYMSTETDFSQRSDQYNFIKADLERVNRSWTPFIVFQGHRPMYTSSNEHLEPLFVKHNVTVALWGHIHRYERFCPMKKHQCLDTSSSFVYPGAPVHVVIGMGGQDWQPSWKPRLDHPDVPIFTQPNSSMYRSSEFGYMKLLATREKLTLIYIGNNDGQVHDMVEISSGQASSEAELVATTQRISWMYVEIVGCVMLALLIGFAAGFLTRRKDSTK</sequence>
<evidence type="ECO:0000259" key="9">
    <source>
        <dbReference type="Pfam" id="PF00149"/>
    </source>
</evidence>
<dbReference type="EnsemblPlants" id="OMERI10G04410.1">
    <property type="protein sequence ID" value="OMERI10G04410.1"/>
    <property type="gene ID" value="OMERI10G04410"/>
</dbReference>
<feature type="chain" id="PRO_5005116278" description="Purple acid phosphatase" evidence="7">
    <location>
        <begin position="22"/>
        <end position="610"/>
    </location>
</feature>
<dbReference type="Gene3D" id="2.60.40.380">
    <property type="entry name" value="Purple acid phosphatase-like, N-terminal"/>
    <property type="match status" value="1"/>
</dbReference>
<dbReference type="EC" id="3.1.3.2" evidence="7"/>
<evidence type="ECO:0000256" key="5">
    <source>
        <dbReference type="ARBA" id="ARBA00022729"/>
    </source>
</evidence>
<proteinExistence type="inferred from homology"/>
<evidence type="ECO:0000256" key="7">
    <source>
        <dbReference type="RuleBase" id="RU361203"/>
    </source>
</evidence>
<comment type="catalytic activity">
    <reaction evidence="7">
        <text>a phosphate monoester + H2O = an alcohol + phosphate</text>
        <dbReference type="Rhea" id="RHEA:15017"/>
        <dbReference type="ChEBI" id="CHEBI:15377"/>
        <dbReference type="ChEBI" id="CHEBI:30879"/>
        <dbReference type="ChEBI" id="CHEBI:43474"/>
        <dbReference type="ChEBI" id="CHEBI:67140"/>
        <dbReference type="EC" id="3.1.3.2"/>
    </reaction>
</comment>
<evidence type="ECO:0000259" key="11">
    <source>
        <dbReference type="Pfam" id="PF16656"/>
    </source>
</evidence>
<feature type="domain" description="Calcineurin-like phosphoesterase" evidence="9">
    <location>
        <begin position="250"/>
        <end position="465"/>
    </location>
</feature>
<evidence type="ECO:0000256" key="2">
    <source>
        <dbReference type="ARBA" id="ARBA00008723"/>
    </source>
</evidence>
<dbReference type="CDD" id="cd00839">
    <property type="entry name" value="MPP_PAPs"/>
    <property type="match status" value="1"/>
</dbReference>
<evidence type="ECO:0000313" key="13">
    <source>
        <dbReference type="Proteomes" id="UP000008021"/>
    </source>
</evidence>
<feature type="signal peptide" evidence="7">
    <location>
        <begin position="1"/>
        <end position="21"/>
    </location>
</feature>
<dbReference type="PANTHER" id="PTHR45778">
    <property type="entry name" value="PURPLE ACID PHOSPHATASE-RELATED"/>
    <property type="match status" value="1"/>
</dbReference>
<dbReference type="InterPro" id="IPR015914">
    <property type="entry name" value="PAPs_N"/>
</dbReference>
<keyword evidence="7" id="KW-0378">Hydrolase</keyword>
<dbReference type="GO" id="GO:0005576">
    <property type="term" value="C:extracellular region"/>
    <property type="evidence" value="ECO:0007669"/>
    <property type="project" value="UniProtKB-SubCell"/>
</dbReference>
<dbReference type="Pfam" id="PF16656">
    <property type="entry name" value="Pur_ac_phosph_N"/>
    <property type="match status" value="1"/>
</dbReference>
<evidence type="ECO:0000256" key="1">
    <source>
        <dbReference type="ARBA" id="ARBA00004613"/>
    </source>
</evidence>
<dbReference type="Gene3D" id="3.60.21.10">
    <property type="match status" value="1"/>
</dbReference>
<name>A0A0E0EWP6_9ORYZ</name>
<dbReference type="GO" id="GO:0046872">
    <property type="term" value="F:metal ion binding"/>
    <property type="evidence" value="ECO:0007669"/>
    <property type="project" value="InterPro"/>
</dbReference>
<accession>A0A0E0EWP6</accession>
<evidence type="ECO:0000256" key="8">
    <source>
        <dbReference type="SAM" id="Phobius"/>
    </source>
</evidence>
<evidence type="ECO:0000256" key="6">
    <source>
        <dbReference type="ARBA" id="ARBA00023180"/>
    </source>
</evidence>
<comment type="subcellular location">
    <subcellularLocation>
        <location evidence="1">Secreted</location>
    </subcellularLocation>
</comment>
<comment type="subunit">
    <text evidence="3">Homodimer.</text>
</comment>
<evidence type="ECO:0000256" key="4">
    <source>
        <dbReference type="ARBA" id="ARBA00022525"/>
    </source>
</evidence>
<dbReference type="Pfam" id="PF14008">
    <property type="entry name" value="Metallophos_C"/>
    <property type="match status" value="1"/>
</dbReference>
<comment type="similarity">
    <text evidence="2 7">Belongs to the metallophosphoesterase superfamily. Purple acid phosphatase family.</text>
</comment>
<dbReference type="InterPro" id="IPR025733">
    <property type="entry name" value="PAPs_C"/>
</dbReference>
<dbReference type="InterPro" id="IPR029052">
    <property type="entry name" value="Metallo-depent_PP-like"/>
</dbReference>
<dbReference type="STRING" id="40149.A0A0E0EWP6"/>
<evidence type="ECO:0000313" key="12">
    <source>
        <dbReference type="EnsemblPlants" id="OMERI10G04410.1"/>
    </source>
</evidence>
<dbReference type="InterPro" id="IPR041792">
    <property type="entry name" value="MPP_PAP"/>
</dbReference>
<feature type="transmembrane region" description="Helical" evidence="8">
    <location>
        <begin position="580"/>
        <end position="602"/>
    </location>
</feature>
<reference evidence="12" key="2">
    <citation type="submission" date="2018-05" db="EMBL/GenBank/DDBJ databases">
        <title>OmerRS3 (Oryza meridionalis Reference Sequence Version 3).</title>
        <authorList>
            <person name="Zhang J."/>
            <person name="Kudrna D."/>
            <person name="Lee S."/>
            <person name="Talag J."/>
            <person name="Welchert J."/>
            <person name="Wing R.A."/>
        </authorList>
    </citation>
    <scope>NUCLEOTIDE SEQUENCE [LARGE SCALE GENOMIC DNA]</scope>
    <source>
        <strain evidence="12">cv. OR44</strain>
    </source>
</reference>
<dbReference type="InterPro" id="IPR008963">
    <property type="entry name" value="Purple_acid_Pase-like_N"/>
</dbReference>
<dbReference type="PANTHER" id="PTHR45778:SF10">
    <property type="entry name" value="PURPLE ACID PHOSPHATASE"/>
    <property type="match status" value="1"/>
</dbReference>
<reference evidence="12" key="1">
    <citation type="submission" date="2015-04" db="UniProtKB">
        <authorList>
            <consortium name="EnsemblPlants"/>
        </authorList>
    </citation>
    <scope>IDENTIFICATION</scope>
</reference>
<keyword evidence="6" id="KW-0325">Glycoprotein</keyword>
<dbReference type="Pfam" id="PF00149">
    <property type="entry name" value="Metallophos"/>
    <property type="match status" value="1"/>
</dbReference>
<dbReference type="GO" id="GO:0003993">
    <property type="term" value="F:acid phosphatase activity"/>
    <property type="evidence" value="ECO:0007669"/>
    <property type="project" value="UniProtKB-EC"/>
</dbReference>